<dbReference type="SUPFAM" id="SSF50939">
    <property type="entry name" value="Sialidases"/>
    <property type="match status" value="1"/>
</dbReference>
<feature type="signal peptide" evidence="2">
    <location>
        <begin position="1"/>
        <end position="26"/>
    </location>
</feature>
<dbReference type="Proteomes" id="UP001056455">
    <property type="component" value="Chromosome"/>
</dbReference>
<dbReference type="Gene3D" id="2.130.10.10">
    <property type="entry name" value="YVTN repeat-like/Quinoprotein amine dehydrogenase"/>
    <property type="match status" value="1"/>
</dbReference>
<evidence type="ECO:0000256" key="1">
    <source>
        <dbReference type="SAM" id="MobiDB-lite"/>
    </source>
</evidence>
<reference evidence="3" key="1">
    <citation type="submission" date="2022-06" db="EMBL/GenBank/DDBJ databases">
        <title>Ornithinimicrobium HY1793.</title>
        <authorList>
            <person name="Huang Y."/>
        </authorList>
    </citation>
    <scope>NUCLEOTIDE SEQUENCE</scope>
    <source>
        <strain evidence="3">HY1793</strain>
    </source>
</reference>
<dbReference type="RefSeq" id="WP_252595223.1">
    <property type="nucleotide sequence ID" value="NZ_CP099489.1"/>
</dbReference>
<sequence>MRRLTRSGLAAAALALILASATSAGATDHAPRSAPGVPDDFSPAATSWTSPSQGWVLGFVPCEDGSCAEVLHTMTGGNSWAALQAPGLHPSEFGNSPQLQATQTRWVTTLVATNTEDTVISTTGGESWRPVDVPADKVGDLAATTDGIYLTAHATEGEQVVTTLWRTPNTRSAWEPVEGVAAEVPGQLGSVMSDIAVVPSGVRLVGTSAFDAPTHAWSSPDGAELEEIKAPCGDLATQFFGLADDEHQFALCSQNPGRGAMDKELFRSSDGVTFESVGTLPPRTGITSDFAVANGDTVAIGATGGDTGIVHMTFDGGQTWETPLFAADTGPVLDLSFQDQDHGVLLTGYPGLGTSVIYRTSDGGHTWEPLDL</sequence>
<dbReference type="InterPro" id="IPR036278">
    <property type="entry name" value="Sialidase_sf"/>
</dbReference>
<dbReference type="EMBL" id="CP099489">
    <property type="protein sequence ID" value="USQ81687.1"/>
    <property type="molecule type" value="Genomic_DNA"/>
</dbReference>
<dbReference type="InterPro" id="IPR015943">
    <property type="entry name" value="WD40/YVTN_repeat-like_dom_sf"/>
</dbReference>
<evidence type="ECO:0000313" key="4">
    <source>
        <dbReference type="Proteomes" id="UP001056455"/>
    </source>
</evidence>
<gene>
    <name evidence="3" type="ORF">NF556_08585</name>
</gene>
<feature type="chain" id="PRO_5045464917" evidence="2">
    <location>
        <begin position="27"/>
        <end position="372"/>
    </location>
</feature>
<evidence type="ECO:0000256" key="2">
    <source>
        <dbReference type="SAM" id="SignalP"/>
    </source>
</evidence>
<proteinExistence type="predicted"/>
<keyword evidence="4" id="KW-1185">Reference proteome</keyword>
<accession>A0ABY4YZY9</accession>
<protein>
    <submittedName>
        <fullName evidence="3">Uncharacterized protein</fullName>
    </submittedName>
</protein>
<keyword evidence="2" id="KW-0732">Signal</keyword>
<evidence type="ECO:0000313" key="3">
    <source>
        <dbReference type="EMBL" id="USQ81687.1"/>
    </source>
</evidence>
<organism evidence="3 4">
    <name type="scientific">Ornithinimicrobium faecis</name>
    <dbReference type="NCBI Taxonomy" id="2934158"/>
    <lineage>
        <taxon>Bacteria</taxon>
        <taxon>Bacillati</taxon>
        <taxon>Actinomycetota</taxon>
        <taxon>Actinomycetes</taxon>
        <taxon>Micrococcales</taxon>
        <taxon>Ornithinimicrobiaceae</taxon>
        <taxon>Ornithinimicrobium</taxon>
    </lineage>
</organism>
<name>A0ABY4YZY9_9MICO</name>
<feature type="region of interest" description="Disordered" evidence="1">
    <location>
        <begin position="27"/>
        <end position="46"/>
    </location>
</feature>